<evidence type="ECO:0000256" key="1">
    <source>
        <dbReference type="ARBA" id="ARBA00001933"/>
    </source>
</evidence>
<evidence type="ECO:0000256" key="2">
    <source>
        <dbReference type="ARBA" id="ARBA00005384"/>
    </source>
</evidence>
<dbReference type="GO" id="GO:0008483">
    <property type="term" value="F:transaminase activity"/>
    <property type="evidence" value="ECO:0007669"/>
    <property type="project" value="UniProtKB-KW"/>
</dbReference>
<feature type="domain" description="HTH gntR-type" evidence="8">
    <location>
        <begin position="13"/>
        <end position="81"/>
    </location>
</feature>
<dbReference type="CDD" id="cd00609">
    <property type="entry name" value="AAT_like"/>
    <property type="match status" value="1"/>
</dbReference>
<dbReference type="EMBL" id="JAJNBZ010000009">
    <property type="protein sequence ID" value="MCE5170291.1"/>
    <property type="molecule type" value="Genomic_DNA"/>
</dbReference>
<keyword evidence="5" id="KW-0805">Transcription regulation</keyword>
<evidence type="ECO:0000313" key="9">
    <source>
        <dbReference type="EMBL" id="MCE5170291.1"/>
    </source>
</evidence>
<comment type="caution">
    <text evidence="9">The sequence shown here is derived from an EMBL/GenBank/DDBJ whole genome shotgun (WGS) entry which is preliminary data.</text>
</comment>
<dbReference type="SUPFAM" id="SSF46785">
    <property type="entry name" value="Winged helix' DNA-binding domain"/>
    <property type="match status" value="1"/>
</dbReference>
<keyword evidence="4" id="KW-0663">Pyridoxal phosphate</keyword>
<dbReference type="InterPro" id="IPR015421">
    <property type="entry name" value="PyrdxlP-dep_Trfase_major"/>
</dbReference>
<dbReference type="Pfam" id="PF00155">
    <property type="entry name" value="Aminotran_1_2"/>
    <property type="match status" value="1"/>
</dbReference>
<gene>
    <name evidence="9" type="ORF">LQV63_13325</name>
</gene>
<evidence type="ECO:0000256" key="4">
    <source>
        <dbReference type="ARBA" id="ARBA00022898"/>
    </source>
</evidence>
<organism evidence="9 10">
    <name type="scientific">Paenibacillus profundus</name>
    <dbReference type="NCBI Taxonomy" id="1173085"/>
    <lineage>
        <taxon>Bacteria</taxon>
        <taxon>Bacillati</taxon>
        <taxon>Bacillota</taxon>
        <taxon>Bacilli</taxon>
        <taxon>Bacillales</taxon>
        <taxon>Paenibacillaceae</taxon>
        <taxon>Paenibacillus</taxon>
    </lineage>
</organism>
<evidence type="ECO:0000256" key="5">
    <source>
        <dbReference type="ARBA" id="ARBA00023015"/>
    </source>
</evidence>
<evidence type="ECO:0000256" key="3">
    <source>
        <dbReference type="ARBA" id="ARBA00022576"/>
    </source>
</evidence>
<comment type="cofactor">
    <cofactor evidence="1">
        <name>pyridoxal 5'-phosphate</name>
        <dbReference type="ChEBI" id="CHEBI:597326"/>
    </cofactor>
</comment>
<keyword evidence="10" id="KW-1185">Reference proteome</keyword>
<dbReference type="InterPro" id="IPR036390">
    <property type="entry name" value="WH_DNA-bd_sf"/>
</dbReference>
<protein>
    <submittedName>
        <fullName evidence="9">PLP-dependent aminotransferase family protein</fullName>
    </submittedName>
</protein>
<dbReference type="RefSeq" id="WP_233697062.1">
    <property type="nucleotide sequence ID" value="NZ_JAJNBZ010000009.1"/>
</dbReference>
<evidence type="ECO:0000256" key="6">
    <source>
        <dbReference type="ARBA" id="ARBA00023125"/>
    </source>
</evidence>
<dbReference type="CDD" id="cd07377">
    <property type="entry name" value="WHTH_GntR"/>
    <property type="match status" value="1"/>
</dbReference>
<sequence>MLLIPKLDENSHIPQYVQLLEYIKDEIVSGRLAEHTRLPSIRALADFLALSTTPVELAYSQLVAEGFIASVPRKGYYVQHLPEPYLRLGSGAGDRPIQPHEASNRAAPARDTKVYKYDFHMSNIDGSHFPFRVWRSLFHDALRSGMEELLWYGDPQGEPGLRQEIATYLHQFRGVRCSPEQVVIGSDPHFLLSFLSRILIEHTDHIAVENPGYLLCPSTFRQHGYRVTPVSLEEDGINLGELYDSSARIVCVSPSHQFPRGMIMPIAKRLQLLEWARKTNGFIIEDDYDGELRYYGRPIPSLQGLNPDADVIYLGGFAQVLSPAIGVHYMVLPKSLLGDYQRMEHRTLFEQSASRWNQHALQLFMERGHLEKHVRKMRNLYRQKHDRLIASIHSYFGERASIIGEDAGFHILMRVDSSRTEQELIRLAGAASIRLASASFTWLHPPVNGALEFFIGFGGIPLERIEEGIRRLSEVWLDTLQ</sequence>
<keyword evidence="6" id="KW-0238">DNA-binding</keyword>
<dbReference type="PANTHER" id="PTHR46577">
    <property type="entry name" value="HTH-TYPE TRANSCRIPTIONAL REGULATORY PROTEIN GABR"/>
    <property type="match status" value="1"/>
</dbReference>
<proteinExistence type="inferred from homology"/>
<dbReference type="Gene3D" id="1.10.10.10">
    <property type="entry name" value="Winged helix-like DNA-binding domain superfamily/Winged helix DNA-binding domain"/>
    <property type="match status" value="1"/>
</dbReference>
<name>A0ABS8YE62_9BACL</name>
<reference evidence="9 10" key="1">
    <citation type="submission" date="2021-11" db="EMBL/GenBank/DDBJ databases">
        <title>Draft genome sequence of Paenibacillus profundus YoMME, a new Gram-positive bacteria with exoelectrogenic properties.</title>
        <authorList>
            <person name="Hubenova Y."/>
            <person name="Hubenova E."/>
            <person name="Manasiev Y."/>
            <person name="Peykov S."/>
            <person name="Mitov M."/>
        </authorList>
    </citation>
    <scope>NUCLEOTIDE SEQUENCE [LARGE SCALE GENOMIC DNA]</scope>
    <source>
        <strain evidence="9 10">YoMME</strain>
    </source>
</reference>
<dbReference type="Proteomes" id="UP001199916">
    <property type="component" value="Unassembled WGS sequence"/>
</dbReference>
<evidence type="ECO:0000313" key="10">
    <source>
        <dbReference type="Proteomes" id="UP001199916"/>
    </source>
</evidence>
<evidence type="ECO:0000259" key="8">
    <source>
        <dbReference type="PROSITE" id="PS50949"/>
    </source>
</evidence>
<dbReference type="InterPro" id="IPR051446">
    <property type="entry name" value="HTH_trans_reg/aminotransferase"/>
</dbReference>
<keyword evidence="3 9" id="KW-0808">Transferase</keyword>
<dbReference type="InterPro" id="IPR000524">
    <property type="entry name" value="Tscrpt_reg_HTH_GntR"/>
</dbReference>
<dbReference type="InterPro" id="IPR015424">
    <property type="entry name" value="PyrdxlP-dep_Trfase"/>
</dbReference>
<accession>A0ABS8YE62</accession>
<dbReference type="InterPro" id="IPR004839">
    <property type="entry name" value="Aminotransferase_I/II_large"/>
</dbReference>
<dbReference type="InterPro" id="IPR036388">
    <property type="entry name" value="WH-like_DNA-bd_sf"/>
</dbReference>
<dbReference type="Gene3D" id="3.40.640.10">
    <property type="entry name" value="Type I PLP-dependent aspartate aminotransferase-like (Major domain)"/>
    <property type="match status" value="1"/>
</dbReference>
<dbReference type="Pfam" id="PF00392">
    <property type="entry name" value="GntR"/>
    <property type="match status" value="1"/>
</dbReference>
<keyword evidence="3 9" id="KW-0032">Aminotransferase</keyword>
<dbReference type="SUPFAM" id="SSF53383">
    <property type="entry name" value="PLP-dependent transferases"/>
    <property type="match status" value="1"/>
</dbReference>
<evidence type="ECO:0000256" key="7">
    <source>
        <dbReference type="ARBA" id="ARBA00023163"/>
    </source>
</evidence>
<comment type="similarity">
    <text evidence="2">In the C-terminal section; belongs to the class-I pyridoxal-phosphate-dependent aminotransferase family.</text>
</comment>
<keyword evidence="7" id="KW-0804">Transcription</keyword>
<dbReference type="PANTHER" id="PTHR46577:SF1">
    <property type="entry name" value="HTH-TYPE TRANSCRIPTIONAL REGULATORY PROTEIN GABR"/>
    <property type="match status" value="1"/>
</dbReference>
<dbReference type="SMART" id="SM00345">
    <property type="entry name" value="HTH_GNTR"/>
    <property type="match status" value="1"/>
</dbReference>
<dbReference type="PROSITE" id="PS50949">
    <property type="entry name" value="HTH_GNTR"/>
    <property type="match status" value="1"/>
</dbReference>